<dbReference type="PROSITE" id="PS50925">
    <property type="entry name" value="BLUF"/>
    <property type="match status" value="1"/>
</dbReference>
<dbReference type="GO" id="GO:0009882">
    <property type="term" value="F:blue light photoreceptor activity"/>
    <property type="evidence" value="ECO:0007669"/>
    <property type="project" value="InterPro"/>
</dbReference>
<dbReference type="Proteomes" id="UP000448199">
    <property type="component" value="Unassembled WGS sequence"/>
</dbReference>
<organism evidence="2 3">
    <name type="scientific">Qipengyuania vulgaris</name>
    <dbReference type="NCBI Taxonomy" id="291985"/>
    <lineage>
        <taxon>Bacteria</taxon>
        <taxon>Pseudomonadati</taxon>
        <taxon>Pseudomonadota</taxon>
        <taxon>Alphaproteobacteria</taxon>
        <taxon>Sphingomonadales</taxon>
        <taxon>Erythrobacteraceae</taxon>
        <taxon>Qipengyuania</taxon>
    </lineage>
</organism>
<dbReference type="RefSeq" id="WP_160728656.1">
    <property type="nucleotide sequence ID" value="NZ_WTYC01000007.1"/>
</dbReference>
<dbReference type="InterPro" id="IPR007024">
    <property type="entry name" value="BLUF_domain"/>
</dbReference>
<keyword evidence="3" id="KW-1185">Reference proteome</keyword>
<dbReference type="EMBL" id="WTYC01000007">
    <property type="protein sequence ID" value="MXO49126.1"/>
    <property type="molecule type" value="Genomic_DNA"/>
</dbReference>
<dbReference type="Gene3D" id="3.30.70.100">
    <property type="match status" value="1"/>
</dbReference>
<dbReference type="GO" id="GO:0071949">
    <property type="term" value="F:FAD binding"/>
    <property type="evidence" value="ECO:0007669"/>
    <property type="project" value="InterPro"/>
</dbReference>
<comment type="caution">
    <text evidence="2">The sequence shown here is derived from an EMBL/GenBank/DDBJ whole genome shotgun (WGS) entry which is preliminary data.</text>
</comment>
<dbReference type="Pfam" id="PF04940">
    <property type="entry name" value="BLUF"/>
    <property type="match status" value="1"/>
</dbReference>
<evidence type="ECO:0000313" key="2">
    <source>
        <dbReference type="EMBL" id="MXO49126.1"/>
    </source>
</evidence>
<gene>
    <name evidence="2" type="ORF">GRI69_12735</name>
</gene>
<evidence type="ECO:0000313" key="3">
    <source>
        <dbReference type="Proteomes" id="UP000448199"/>
    </source>
</evidence>
<evidence type="ECO:0000259" key="1">
    <source>
        <dbReference type="PROSITE" id="PS50925"/>
    </source>
</evidence>
<accession>A0A844XU66</accession>
<reference evidence="2 3" key="1">
    <citation type="submission" date="2019-12" db="EMBL/GenBank/DDBJ databases">
        <title>Genomic-based taxomic classification of the family Erythrobacteraceae.</title>
        <authorList>
            <person name="Xu L."/>
        </authorList>
    </citation>
    <scope>NUCLEOTIDE SEQUENCE [LARGE SCALE GENOMIC DNA]</scope>
    <source>
        <strain evidence="2 3">DSM 17792</strain>
    </source>
</reference>
<sequence>MKQLIYRSHPFGFDHAMLAGILMQARRNNRLNDITGALICRHDLYLQLIEGPPAAIDALYAKIVEDDRHSEVRLALSEEVGERMFPDWEMLDDEMPTLSWSSEEVAAGAIEAATPEVLREVFAQVAAKGRLRATQA</sequence>
<feature type="domain" description="BLUF" evidence="1">
    <location>
        <begin position="1"/>
        <end position="91"/>
    </location>
</feature>
<dbReference type="InterPro" id="IPR036046">
    <property type="entry name" value="Acylphosphatase-like_dom_sf"/>
</dbReference>
<dbReference type="SUPFAM" id="SSF54975">
    <property type="entry name" value="Acylphosphatase/BLUF domain-like"/>
    <property type="match status" value="1"/>
</dbReference>
<dbReference type="AlphaFoldDB" id="A0A844XU66"/>
<dbReference type="OrthoDB" id="196105at2"/>
<protein>
    <submittedName>
        <fullName evidence="2">Blue light sensor protein</fullName>
    </submittedName>
</protein>
<name>A0A844XU66_9SPHN</name>
<dbReference type="SMART" id="SM01034">
    <property type="entry name" value="BLUF"/>
    <property type="match status" value="1"/>
</dbReference>
<proteinExistence type="predicted"/>